<dbReference type="InterPro" id="IPR050863">
    <property type="entry name" value="CenT-Element_Derived"/>
</dbReference>
<dbReference type="OrthoDB" id="6115549at2759"/>
<dbReference type="AlphaFoldDB" id="A0A9R0EEW5"/>
<dbReference type="InterPro" id="IPR004875">
    <property type="entry name" value="DDE_SF_endonuclease_dom"/>
</dbReference>
<keyword evidence="2" id="KW-1185">Reference proteome</keyword>
<evidence type="ECO:0000313" key="2">
    <source>
        <dbReference type="Proteomes" id="UP000829999"/>
    </source>
</evidence>
<feature type="domain" description="DDE-1" evidence="1">
    <location>
        <begin position="43"/>
        <end position="189"/>
    </location>
</feature>
<dbReference type="GO" id="GO:0003677">
    <property type="term" value="F:DNA binding"/>
    <property type="evidence" value="ECO:0007669"/>
    <property type="project" value="TreeGrafter"/>
</dbReference>
<sequence>MGSNHIEFTIWTSLDLTQKPPKVFASKGKKQVGAVTSAERGKHFTVIACANAIGNYVPPALIISRKNYKAEYFDGIPPGSLDLCHPSGYMTGDLFFKWMRHFVAFVNASLANKVLLILDGHSSHKNLDALEFAKANGVVMLCFPPHCTHRMQPTDLSFFGPLQAYYDREMSTWIKNQTGRTIGLYQVAQLFGRAYEIAASVRNITSGFEKSGIYPFNPHIFPEELYLPSAVTENELTNEDEPVASSSSLYA</sequence>
<dbReference type="InterPro" id="IPR036397">
    <property type="entry name" value="RNaseH_sf"/>
</dbReference>
<dbReference type="Pfam" id="PF03184">
    <property type="entry name" value="DDE_1"/>
    <property type="match status" value="1"/>
</dbReference>
<organism evidence="2 3">
    <name type="scientific">Spodoptera frugiperda</name>
    <name type="common">Fall armyworm</name>
    <dbReference type="NCBI Taxonomy" id="7108"/>
    <lineage>
        <taxon>Eukaryota</taxon>
        <taxon>Metazoa</taxon>
        <taxon>Ecdysozoa</taxon>
        <taxon>Arthropoda</taxon>
        <taxon>Hexapoda</taxon>
        <taxon>Insecta</taxon>
        <taxon>Pterygota</taxon>
        <taxon>Neoptera</taxon>
        <taxon>Endopterygota</taxon>
        <taxon>Lepidoptera</taxon>
        <taxon>Glossata</taxon>
        <taxon>Ditrysia</taxon>
        <taxon>Noctuoidea</taxon>
        <taxon>Noctuidae</taxon>
        <taxon>Amphipyrinae</taxon>
        <taxon>Spodoptera</taxon>
    </lineage>
</organism>
<dbReference type="Proteomes" id="UP000829999">
    <property type="component" value="Unplaced"/>
</dbReference>
<dbReference type="Gene3D" id="3.30.420.10">
    <property type="entry name" value="Ribonuclease H-like superfamily/Ribonuclease H"/>
    <property type="match status" value="1"/>
</dbReference>
<proteinExistence type="predicted"/>
<dbReference type="PANTHER" id="PTHR19303:SF71">
    <property type="entry name" value="ZINC FINGER PHD-TYPE DOMAIN-CONTAINING PROTEIN"/>
    <property type="match status" value="1"/>
</dbReference>
<dbReference type="RefSeq" id="XP_050563641.1">
    <property type="nucleotide sequence ID" value="XM_050707684.1"/>
</dbReference>
<dbReference type="PANTHER" id="PTHR19303">
    <property type="entry name" value="TRANSPOSON"/>
    <property type="match status" value="1"/>
</dbReference>
<accession>A0A9R0EEW5</accession>
<protein>
    <submittedName>
        <fullName evidence="3">Uncharacterized protein LOC126913015</fullName>
    </submittedName>
</protein>
<reference evidence="3" key="1">
    <citation type="submission" date="2025-08" db="UniProtKB">
        <authorList>
            <consortium name="RefSeq"/>
        </authorList>
    </citation>
    <scope>IDENTIFICATION</scope>
    <source>
        <tissue evidence="3">Whole larval tissue</tissue>
    </source>
</reference>
<evidence type="ECO:0000313" key="3">
    <source>
        <dbReference type="RefSeq" id="XP_050563641.1"/>
    </source>
</evidence>
<name>A0A9R0EEW5_SPOFR</name>
<evidence type="ECO:0000259" key="1">
    <source>
        <dbReference type="Pfam" id="PF03184"/>
    </source>
</evidence>
<dbReference type="GO" id="GO:0005634">
    <property type="term" value="C:nucleus"/>
    <property type="evidence" value="ECO:0007669"/>
    <property type="project" value="TreeGrafter"/>
</dbReference>
<dbReference type="GeneID" id="126913015"/>
<gene>
    <name evidence="3" type="primary">LOC126913015</name>
</gene>